<evidence type="ECO:0000313" key="9">
    <source>
        <dbReference type="Proteomes" id="UP001207654"/>
    </source>
</evidence>
<evidence type="ECO:0000256" key="3">
    <source>
        <dbReference type="ARBA" id="ARBA00023082"/>
    </source>
</evidence>
<evidence type="ECO:0000313" key="8">
    <source>
        <dbReference type="EMBL" id="MCY1083479.1"/>
    </source>
</evidence>
<feature type="domain" description="RNA polymerase sigma-70 region 2" evidence="6">
    <location>
        <begin position="24"/>
        <end position="87"/>
    </location>
</feature>
<proteinExistence type="inferred from homology"/>
<evidence type="ECO:0000259" key="7">
    <source>
        <dbReference type="Pfam" id="PF08281"/>
    </source>
</evidence>
<dbReference type="InterPro" id="IPR013325">
    <property type="entry name" value="RNA_pol_sigma_r2"/>
</dbReference>
<reference evidence="8 9" key="1">
    <citation type="submission" date="2022-11" db="EMBL/GenBank/DDBJ databases">
        <title>Minimal conservation of predation-associated metabolite biosynthetic gene clusters underscores biosynthetic potential of Myxococcota including descriptions for ten novel species: Archangium lansinium sp. nov., Myxococcus landrumus sp. nov., Nannocystis bai.</title>
        <authorList>
            <person name="Ahearne A."/>
            <person name="Stevens C."/>
            <person name="Phillips K."/>
        </authorList>
    </citation>
    <scope>NUCLEOTIDE SEQUENCE [LARGE SCALE GENOMIC DNA]</scope>
    <source>
        <strain evidence="8 9">MIWBW</strain>
    </source>
</reference>
<dbReference type="RefSeq" id="WP_267542006.1">
    <property type="nucleotide sequence ID" value="NZ_JAPNKA010000001.1"/>
</dbReference>
<evidence type="ECO:0000256" key="5">
    <source>
        <dbReference type="ARBA" id="ARBA00023163"/>
    </source>
</evidence>
<dbReference type="NCBIfam" id="TIGR02937">
    <property type="entry name" value="sigma70-ECF"/>
    <property type="match status" value="1"/>
</dbReference>
<dbReference type="Proteomes" id="UP001207654">
    <property type="component" value="Unassembled WGS sequence"/>
</dbReference>
<dbReference type="PANTHER" id="PTHR43133:SF8">
    <property type="entry name" value="RNA POLYMERASE SIGMA FACTOR HI_1459-RELATED"/>
    <property type="match status" value="1"/>
</dbReference>
<accession>A0ABT4AQN1</accession>
<sequence>MPPSPLATRPSARPTLPSFQQVYAESAAFVWRTLRRLGVRDADLEDVSQETFVVVHRKLAEFDGGAAVRTWLFGICRRVASDYRRKAHVLRETTVAELPEGTQAPEQVEVVARRQARALLDRLLDELDEDKRAVFVLFELEQWPMAEVAQAVGCPVQTAYARLYAAREWVQRAVARARAEGGER</sequence>
<dbReference type="InterPro" id="IPR039425">
    <property type="entry name" value="RNA_pol_sigma-70-like"/>
</dbReference>
<evidence type="ECO:0000256" key="1">
    <source>
        <dbReference type="ARBA" id="ARBA00010641"/>
    </source>
</evidence>
<dbReference type="Pfam" id="PF08281">
    <property type="entry name" value="Sigma70_r4_2"/>
    <property type="match status" value="1"/>
</dbReference>
<dbReference type="InterPro" id="IPR013249">
    <property type="entry name" value="RNA_pol_sigma70_r4_t2"/>
</dbReference>
<dbReference type="Gene3D" id="1.10.10.10">
    <property type="entry name" value="Winged helix-like DNA-binding domain superfamily/Winged helix DNA-binding domain"/>
    <property type="match status" value="1"/>
</dbReference>
<name>A0ABT4AQN1_9BACT</name>
<dbReference type="SUPFAM" id="SSF88659">
    <property type="entry name" value="Sigma3 and sigma4 domains of RNA polymerase sigma factors"/>
    <property type="match status" value="1"/>
</dbReference>
<evidence type="ECO:0000256" key="4">
    <source>
        <dbReference type="ARBA" id="ARBA00023125"/>
    </source>
</evidence>
<keyword evidence="4" id="KW-0238">DNA-binding</keyword>
<feature type="domain" description="RNA polymerase sigma factor 70 region 4 type 2" evidence="7">
    <location>
        <begin position="119"/>
        <end position="168"/>
    </location>
</feature>
<dbReference type="EMBL" id="JAPNKA010000001">
    <property type="protein sequence ID" value="MCY1083479.1"/>
    <property type="molecule type" value="Genomic_DNA"/>
</dbReference>
<gene>
    <name evidence="8" type="ORF">OV287_54485</name>
</gene>
<comment type="similarity">
    <text evidence="1">Belongs to the sigma-70 factor family. ECF subfamily.</text>
</comment>
<dbReference type="Pfam" id="PF04542">
    <property type="entry name" value="Sigma70_r2"/>
    <property type="match status" value="1"/>
</dbReference>
<keyword evidence="5" id="KW-0804">Transcription</keyword>
<keyword evidence="3" id="KW-0731">Sigma factor</keyword>
<organism evidence="8 9">
    <name type="scientific">Archangium lansingense</name>
    <dbReference type="NCBI Taxonomy" id="2995310"/>
    <lineage>
        <taxon>Bacteria</taxon>
        <taxon>Pseudomonadati</taxon>
        <taxon>Myxococcota</taxon>
        <taxon>Myxococcia</taxon>
        <taxon>Myxococcales</taxon>
        <taxon>Cystobacterineae</taxon>
        <taxon>Archangiaceae</taxon>
        <taxon>Archangium</taxon>
    </lineage>
</organism>
<dbReference type="InterPro" id="IPR007627">
    <property type="entry name" value="RNA_pol_sigma70_r2"/>
</dbReference>
<dbReference type="InterPro" id="IPR036388">
    <property type="entry name" value="WH-like_DNA-bd_sf"/>
</dbReference>
<dbReference type="InterPro" id="IPR013324">
    <property type="entry name" value="RNA_pol_sigma_r3/r4-like"/>
</dbReference>
<dbReference type="PANTHER" id="PTHR43133">
    <property type="entry name" value="RNA POLYMERASE ECF-TYPE SIGMA FACTO"/>
    <property type="match status" value="1"/>
</dbReference>
<keyword evidence="2" id="KW-0805">Transcription regulation</keyword>
<keyword evidence="9" id="KW-1185">Reference proteome</keyword>
<evidence type="ECO:0000259" key="6">
    <source>
        <dbReference type="Pfam" id="PF04542"/>
    </source>
</evidence>
<dbReference type="Gene3D" id="1.10.1740.10">
    <property type="match status" value="1"/>
</dbReference>
<dbReference type="SUPFAM" id="SSF88946">
    <property type="entry name" value="Sigma2 domain of RNA polymerase sigma factors"/>
    <property type="match status" value="1"/>
</dbReference>
<evidence type="ECO:0000256" key="2">
    <source>
        <dbReference type="ARBA" id="ARBA00023015"/>
    </source>
</evidence>
<dbReference type="InterPro" id="IPR014284">
    <property type="entry name" value="RNA_pol_sigma-70_dom"/>
</dbReference>
<protein>
    <submittedName>
        <fullName evidence="8">Sigma-70 family RNA polymerase sigma factor</fullName>
    </submittedName>
</protein>
<comment type="caution">
    <text evidence="8">The sequence shown here is derived from an EMBL/GenBank/DDBJ whole genome shotgun (WGS) entry which is preliminary data.</text>
</comment>